<evidence type="ECO:0000256" key="5">
    <source>
        <dbReference type="ARBA" id="ARBA00022692"/>
    </source>
</evidence>
<keyword evidence="7" id="KW-0378">Hydrolase</keyword>
<dbReference type="Proteomes" id="UP000563349">
    <property type="component" value="Unassembled WGS sequence"/>
</dbReference>
<evidence type="ECO:0000313" key="19">
    <source>
        <dbReference type="EMBL" id="NYS48834.1"/>
    </source>
</evidence>
<dbReference type="CDD" id="cd03228">
    <property type="entry name" value="ABCC_MRP_Like"/>
    <property type="match status" value="1"/>
</dbReference>
<feature type="transmembrane region" description="Helical" evidence="15">
    <location>
        <begin position="207"/>
        <end position="224"/>
    </location>
</feature>
<dbReference type="InterPro" id="IPR003593">
    <property type="entry name" value="AAA+_ATPase"/>
</dbReference>
<evidence type="ECO:0000259" key="16">
    <source>
        <dbReference type="PROSITE" id="PS50893"/>
    </source>
</evidence>
<feature type="transmembrane region" description="Helical" evidence="15">
    <location>
        <begin position="306"/>
        <end position="324"/>
    </location>
</feature>
<keyword evidence="9" id="KW-0067">ATP-binding</keyword>
<dbReference type="GO" id="GO:0016887">
    <property type="term" value="F:ATP hydrolysis activity"/>
    <property type="evidence" value="ECO:0007669"/>
    <property type="project" value="InterPro"/>
</dbReference>
<keyword evidence="13 15" id="KW-0472">Membrane</keyword>
<name>A0A7Z0LCI3_9STRE</name>
<reference evidence="19 20" key="1">
    <citation type="submission" date="2020-07" db="EMBL/GenBank/DDBJ databases">
        <title>MOT database genomes.</title>
        <authorList>
            <person name="Joseph S."/>
            <person name="Aduse-Opoku J."/>
            <person name="Hashim A."/>
            <person name="Wade W."/>
            <person name="Curtis M."/>
        </authorList>
    </citation>
    <scope>NUCLEOTIDE SEQUENCE [LARGE SCALE GENOMIC DNA]</scope>
    <source>
        <strain evidence="19 20">CCW311</strain>
    </source>
</reference>
<sequence>MFSKKHYRMQVDFRDCGVACLAMILDYYGSDYSLAYLRTLSKTNLNGTTAYGLVKAGQELGLACQPLKLDLEQLQEAVVQNPALVHVIKEGKFPHYYVVYQVTDTAVFLADPDPQVGLVRRSHAEFLQEWTGVALFFEPGVDYQPRQRREATFWSLLALLSQMKGLFFLIVLVSLGLTLLTILSSYGLQWIVDGYLPQGRMEAISQLSLWLLVAALLQALLQFCKQYPLLLLSRRLSLKLLEDYLSHVFGLPLSFFATRRSGEILSRFTDANQIIEALASLSLTLLLDGLTLVSLSLTLAWQSPQLFLLALVLVPLYTLLFFAFQKKFKSYHQDQLEAGSQLSSSLMDHIKGMETLKALGLEDGALAQNKGYLESFWDKVCTYSCAEQLQSALKSALQLGTTVAIFWWGSRLILTGHLSLGQLLTFTSLLAYFTGPLENLLQIQVQVQKAQVAYQRLQEVYQVPLEEQGDRQSLTRDRGALRLDQVSFAYDYGSPLLKDLTLNIPPGQKLGILGLSGCGKTSLAKLLVGFYQPLEGQVLWAGQDLSCLHPQELRRQVQYVAQDAGLFQGTLRENLLWAAAAETAEADLWAALELVEAVAFVQLLPLGLDTLVGTDGTALSTGQIQRLVLARSLLTGASCLILDEATSHLDPETEERVFDRLLALDQTLIVITHRLELAQKLERIVVLADGCLKETGEKEAINLGQESSF</sequence>
<dbReference type="GO" id="GO:0043214">
    <property type="term" value="F:ABC-type bacteriocin transporter activity"/>
    <property type="evidence" value="ECO:0007669"/>
    <property type="project" value="InterPro"/>
</dbReference>
<organism evidence="19 20">
    <name type="scientific">Streptococcus danieliae</name>
    <dbReference type="NCBI Taxonomy" id="747656"/>
    <lineage>
        <taxon>Bacteria</taxon>
        <taxon>Bacillati</taxon>
        <taxon>Bacillota</taxon>
        <taxon>Bacilli</taxon>
        <taxon>Lactobacillales</taxon>
        <taxon>Streptococcaceae</taxon>
        <taxon>Streptococcus</taxon>
    </lineage>
</organism>
<evidence type="ECO:0000259" key="17">
    <source>
        <dbReference type="PROSITE" id="PS50929"/>
    </source>
</evidence>
<dbReference type="SUPFAM" id="SSF52540">
    <property type="entry name" value="P-loop containing nucleoside triphosphate hydrolases"/>
    <property type="match status" value="1"/>
</dbReference>
<keyword evidence="2" id="KW-0813">Transport</keyword>
<keyword evidence="5 15" id="KW-0812">Transmembrane</keyword>
<dbReference type="GO" id="GO:0006508">
    <property type="term" value="P:proteolysis"/>
    <property type="evidence" value="ECO:0007669"/>
    <property type="project" value="UniProtKB-KW"/>
</dbReference>
<dbReference type="GO" id="GO:0034040">
    <property type="term" value="F:ATPase-coupled lipid transmembrane transporter activity"/>
    <property type="evidence" value="ECO:0007669"/>
    <property type="project" value="TreeGrafter"/>
</dbReference>
<feature type="domain" description="ABC transmembrane type-1" evidence="17">
    <location>
        <begin position="168"/>
        <end position="449"/>
    </location>
</feature>
<dbReference type="Pfam" id="PF00005">
    <property type="entry name" value="ABC_tran"/>
    <property type="match status" value="1"/>
</dbReference>
<dbReference type="NCBIfam" id="TIGR01193">
    <property type="entry name" value="bacteriocin_ABC"/>
    <property type="match status" value="1"/>
</dbReference>
<evidence type="ECO:0000256" key="14">
    <source>
        <dbReference type="ARBA" id="ARBA00043264"/>
    </source>
</evidence>
<evidence type="ECO:0000256" key="3">
    <source>
        <dbReference type="ARBA" id="ARBA00022475"/>
    </source>
</evidence>
<dbReference type="InterPro" id="IPR011527">
    <property type="entry name" value="ABC1_TM_dom"/>
</dbReference>
<keyword evidence="8" id="KW-0788">Thiol protease</keyword>
<evidence type="ECO:0000259" key="18">
    <source>
        <dbReference type="PROSITE" id="PS50990"/>
    </source>
</evidence>
<dbReference type="SUPFAM" id="SSF90123">
    <property type="entry name" value="ABC transporter transmembrane region"/>
    <property type="match status" value="1"/>
</dbReference>
<dbReference type="Pfam" id="PF00664">
    <property type="entry name" value="ABC_membrane"/>
    <property type="match status" value="1"/>
</dbReference>
<dbReference type="GO" id="GO:0005886">
    <property type="term" value="C:plasma membrane"/>
    <property type="evidence" value="ECO:0007669"/>
    <property type="project" value="UniProtKB-SubCell"/>
</dbReference>
<dbReference type="PANTHER" id="PTHR24221:SF654">
    <property type="entry name" value="ATP-BINDING CASSETTE SUB-FAMILY B MEMBER 6"/>
    <property type="match status" value="1"/>
</dbReference>
<evidence type="ECO:0000256" key="8">
    <source>
        <dbReference type="ARBA" id="ARBA00022807"/>
    </source>
</evidence>
<evidence type="ECO:0000256" key="11">
    <source>
        <dbReference type="ARBA" id="ARBA00022967"/>
    </source>
</evidence>
<evidence type="ECO:0000256" key="1">
    <source>
        <dbReference type="ARBA" id="ARBA00004651"/>
    </source>
</evidence>
<keyword evidence="4" id="KW-0645">Protease</keyword>
<keyword evidence="14" id="KW-0080">Bacteriocin transport</keyword>
<evidence type="ECO:0000256" key="9">
    <source>
        <dbReference type="ARBA" id="ARBA00022840"/>
    </source>
</evidence>
<dbReference type="Gene3D" id="3.90.70.10">
    <property type="entry name" value="Cysteine proteinases"/>
    <property type="match status" value="1"/>
</dbReference>
<evidence type="ECO:0000256" key="13">
    <source>
        <dbReference type="ARBA" id="ARBA00023136"/>
    </source>
</evidence>
<dbReference type="Gene3D" id="1.20.1560.10">
    <property type="entry name" value="ABC transporter type 1, transmembrane domain"/>
    <property type="match status" value="1"/>
</dbReference>
<evidence type="ECO:0000256" key="12">
    <source>
        <dbReference type="ARBA" id="ARBA00022989"/>
    </source>
</evidence>
<dbReference type="GO" id="GO:0015031">
    <property type="term" value="P:protein transport"/>
    <property type="evidence" value="ECO:0007669"/>
    <property type="project" value="UniProtKB-KW"/>
</dbReference>
<keyword evidence="11" id="KW-1278">Translocase</keyword>
<dbReference type="PROSITE" id="PS50929">
    <property type="entry name" value="ABC_TM1F"/>
    <property type="match status" value="1"/>
</dbReference>
<accession>A0A7Z0LCI3</accession>
<dbReference type="SMART" id="SM00382">
    <property type="entry name" value="AAA"/>
    <property type="match status" value="1"/>
</dbReference>
<protein>
    <submittedName>
        <fullName evidence="19">Peptide cleavage/export ABC transporter</fullName>
    </submittedName>
</protein>
<dbReference type="RefSeq" id="WP_179923495.1">
    <property type="nucleotide sequence ID" value="NZ_CP128228.1"/>
</dbReference>
<proteinExistence type="predicted"/>
<dbReference type="Gene3D" id="3.40.50.300">
    <property type="entry name" value="P-loop containing nucleotide triphosphate hydrolases"/>
    <property type="match status" value="1"/>
</dbReference>
<keyword evidence="20" id="KW-1185">Reference proteome</keyword>
<keyword evidence="10" id="KW-0653">Protein transport</keyword>
<evidence type="ECO:0000256" key="10">
    <source>
        <dbReference type="ARBA" id="ARBA00022927"/>
    </source>
</evidence>
<keyword evidence="3" id="KW-1003">Cell membrane</keyword>
<dbReference type="PROSITE" id="PS50990">
    <property type="entry name" value="PEPTIDASE_C39"/>
    <property type="match status" value="1"/>
</dbReference>
<dbReference type="InterPro" id="IPR039421">
    <property type="entry name" value="Type_1_exporter"/>
</dbReference>
<evidence type="ECO:0000313" key="20">
    <source>
        <dbReference type="Proteomes" id="UP000563349"/>
    </source>
</evidence>
<feature type="transmembrane region" description="Helical" evidence="15">
    <location>
        <begin position="166"/>
        <end position="187"/>
    </location>
</feature>
<dbReference type="InterPro" id="IPR005897">
    <property type="entry name" value="Pept_C39_ABC_bacteriocin"/>
</dbReference>
<dbReference type="AlphaFoldDB" id="A0A7Z0LCI3"/>
<feature type="domain" description="Peptidase C39" evidence="18">
    <location>
        <begin position="10"/>
        <end position="137"/>
    </location>
</feature>
<evidence type="ECO:0000256" key="2">
    <source>
        <dbReference type="ARBA" id="ARBA00022448"/>
    </source>
</evidence>
<evidence type="ECO:0000256" key="15">
    <source>
        <dbReference type="SAM" id="Phobius"/>
    </source>
</evidence>
<evidence type="ECO:0000256" key="6">
    <source>
        <dbReference type="ARBA" id="ARBA00022741"/>
    </source>
</evidence>
<dbReference type="InterPro" id="IPR003439">
    <property type="entry name" value="ABC_transporter-like_ATP-bd"/>
</dbReference>
<dbReference type="GO" id="GO:0008234">
    <property type="term" value="F:cysteine-type peptidase activity"/>
    <property type="evidence" value="ECO:0007669"/>
    <property type="project" value="UniProtKB-KW"/>
</dbReference>
<dbReference type="PANTHER" id="PTHR24221">
    <property type="entry name" value="ATP-BINDING CASSETTE SUB-FAMILY B"/>
    <property type="match status" value="1"/>
</dbReference>
<dbReference type="InterPro" id="IPR036640">
    <property type="entry name" value="ABC1_TM_sf"/>
</dbReference>
<keyword evidence="6" id="KW-0547">Nucleotide-binding</keyword>
<comment type="caution">
    <text evidence="19">The sequence shown here is derived from an EMBL/GenBank/DDBJ whole genome shotgun (WGS) entry which is preliminary data.</text>
</comment>
<dbReference type="PROSITE" id="PS50893">
    <property type="entry name" value="ABC_TRANSPORTER_2"/>
    <property type="match status" value="1"/>
</dbReference>
<gene>
    <name evidence="19" type="ORF">HZY93_02400</name>
</gene>
<evidence type="ECO:0000256" key="4">
    <source>
        <dbReference type="ARBA" id="ARBA00022670"/>
    </source>
</evidence>
<evidence type="ECO:0000256" key="7">
    <source>
        <dbReference type="ARBA" id="ARBA00022801"/>
    </source>
</evidence>
<dbReference type="CDD" id="cd02418">
    <property type="entry name" value="Peptidase_C39B"/>
    <property type="match status" value="1"/>
</dbReference>
<keyword evidence="12 15" id="KW-1133">Transmembrane helix</keyword>
<dbReference type="CDD" id="cd18570">
    <property type="entry name" value="ABC_6TM_PCAT1_LagD_like"/>
    <property type="match status" value="1"/>
</dbReference>
<feature type="domain" description="ABC transporter" evidence="16">
    <location>
        <begin position="481"/>
        <end position="709"/>
    </location>
</feature>
<dbReference type="InterPro" id="IPR005074">
    <property type="entry name" value="Peptidase_C39"/>
</dbReference>
<dbReference type="Pfam" id="PF03412">
    <property type="entry name" value="Peptidase_C39"/>
    <property type="match status" value="1"/>
</dbReference>
<dbReference type="InterPro" id="IPR027417">
    <property type="entry name" value="P-loop_NTPase"/>
</dbReference>
<feature type="transmembrane region" description="Helical" evidence="15">
    <location>
        <begin position="277"/>
        <end position="299"/>
    </location>
</feature>
<comment type="subcellular location">
    <subcellularLocation>
        <location evidence="1">Cell membrane</location>
        <topology evidence="1">Multi-pass membrane protein</topology>
    </subcellularLocation>
</comment>
<dbReference type="EMBL" id="JACBYG010000018">
    <property type="protein sequence ID" value="NYS48834.1"/>
    <property type="molecule type" value="Genomic_DNA"/>
</dbReference>
<dbReference type="GO" id="GO:0005524">
    <property type="term" value="F:ATP binding"/>
    <property type="evidence" value="ECO:0007669"/>
    <property type="project" value="UniProtKB-KW"/>
</dbReference>